<dbReference type="Proteomes" id="UP000194221">
    <property type="component" value="Unassembled WGS sequence"/>
</dbReference>
<comment type="caution">
    <text evidence="1">The sequence shown here is derived from an EMBL/GenBank/DDBJ whole genome shotgun (WGS) entry which is preliminary data.</text>
</comment>
<name>A0A1Y2P9B2_9FLAO</name>
<keyword evidence="2" id="KW-1185">Reference proteome</keyword>
<dbReference type="EMBL" id="LAPZ01000015">
    <property type="protein sequence ID" value="OSY87034.1"/>
    <property type="molecule type" value="Genomic_DNA"/>
</dbReference>
<protein>
    <submittedName>
        <fullName evidence="1">Uncharacterized protein</fullName>
    </submittedName>
</protein>
<proteinExistence type="predicted"/>
<dbReference type="AlphaFoldDB" id="A0A1Y2P9B2"/>
<reference evidence="1 2" key="1">
    <citation type="submission" date="2015-03" db="EMBL/GenBank/DDBJ databases">
        <title>Genome sequence of Tenacibaculum sp. S2-2, isolated from intestinal microbiota of sea cucumber, Apostichopus japonicas.</title>
        <authorList>
            <person name="Shao Z."/>
            <person name="Wang L."/>
            <person name="Li X."/>
        </authorList>
    </citation>
    <scope>NUCLEOTIDE SEQUENCE [LARGE SCALE GENOMIC DNA]</scope>
    <source>
        <strain evidence="1 2">S2-2</strain>
    </source>
</reference>
<evidence type="ECO:0000313" key="1">
    <source>
        <dbReference type="EMBL" id="OSY87034.1"/>
    </source>
</evidence>
<dbReference type="InParanoid" id="A0A1Y2P9B2"/>
<dbReference type="STRING" id="1635173.WH52_13290"/>
<gene>
    <name evidence="1" type="ORF">WH52_13290</name>
</gene>
<evidence type="ECO:0000313" key="2">
    <source>
        <dbReference type="Proteomes" id="UP000194221"/>
    </source>
</evidence>
<sequence>MLQIDITPEWSRIKELLLQLHSKGIIFCPLSNEHYIETSWKEYKEAKNHDLFLNKISDEFCFKTEAFLTSQLISSRIRKNKITVKTYLHTEVKEILKDSDNYKFYREKNTELFKTIKEIGHDTNEFKKLTSNQKIDSKTQKIMFNALMHLEAQKFIQRLEKLYDKGKLMIESYKSTTSEFPKWTDLVLDILIKKHKFRKKEIQKLIFELKSNGFKNISTLNIRFSLISLMNLRSKKDSSNDQIDIARISTSLDFSDIMLTDKKRKHEIHELELDKLYNTKVFSGIKSDLDNLILVLEKL</sequence>
<organism evidence="1 2">
    <name type="scientific">Tenacibaculum holothuriorum</name>
    <dbReference type="NCBI Taxonomy" id="1635173"/>
    <lineage>
        <taxon>Bacteria</taxon>
        <taxon>Pseudomonadati</taxon>
        <taxon>Bacteroidota</taxon>
        <taxon>Flavobacteriia</taxon>
        <taxon>Flavobacteriales</taxon>
        <taxon>Flavobacteriaceae</taxon>
        <taxon>Tenacibaculum</taxon>
    </lineage>
</organism>
<accession>A0A1Y2P9B2</accession>